<evidence type="ECO:0000313" key="5">
    <source>
        <dbReference type="EMBL" id="ANS74047.1"/>
    </source>
</evidence>
<dbReference type="GO" id="GO:0004222">
    <property type="term" value="F:metalloendopeptidase activity"/>
    <property type="evidence" value="ECO:0007669"/>
    <property type="project" value="InterPro"/>
</dbReference>
<dbReference type="Pfam" id="PF05193">
    <property type="entry name" value="Peptidase_M16_C"/>
    <property type="match status" value="1"/>
</dbReference>
<name>A0A1B1MY14_9BACL</name>
<dbReference type="PANTHER" id="PTHR11851:SF49">
    <property type="entry name" value="MITOCHONDRIAL-PROCESSING PEPTIDASE SUBUNIT ALPHA"/>
    <property type="match status" value="1"/>
</dbReference>
<dbReference type="GO" id="GO:0006508">
    <property type="term" value="P:proteolysis"/>
    <property type="evidence" value="ECO:0007669"/>
    <property type="project" value="UniProtKB-KW"/>
</dbReference>
<dbReference type="OrthoDB" id="9811314at2"/>
<dbReference type="InterPro" id="IPR011765">
    <property type="entry name" value="Pept_M16_N"/>
</dbReference>
<dbReference type="AlphaFoldDB" id="A0A1B1MY14"/>
<dbReference type="PANTHER" id="PTHR11851">
    <property type="entry name" value="METALLOPROTEASE"/>
    <property type="match status" value="1"/>
</dbReference>
<keyword evidence="6" id="KW-1185">Reference proteome</keyword>
<dbReference type="Proteomes" id="UP000092573">
    <property type="component" value="Chromosome"/>
</dbReference>
<reference evidence="5 6" key="1">
    <citation type="submission" date="2016-01" db="EMBL/GenBank/DDBJ databases">
        <title>Complete Genome Sequence of Paenibacillus yonginensis DCY84, a novel Plant Growth-Promoting Bacteria with Elicitation of Induced Systemic Resistance.</title>
        <authorList>
            <person name="Kim Y.J."/>
            <person name="Yang D.C."/>
            <person name="Sukweenadhi J."/>
        </authorList>
    </citation>
    <scope>NUCLEOTIDE SEQUENCE [LARGE SCALE GENOMIC DNA]</scope>
    <source>
        <strain evidence="5 6">DCY84</strain>
    </source>
</reference>
<keyword evidence="5" id="KW-0378">Hydrolase</keyword>
<sequence length="421" mass="47717">MIKTQLNNGLRVVMEKIPTFRSVSFGIWVKTGSRNEKIEENGISHFIEHMLFKGTERFSAKDIAEQFDAIGGNVNAFTSKEYTCYYFKVLDQHLEIAMDVLADMFFHSQFDEEELRKEKNVILEEISMYEDTPDDMVHDLLAEAAYGGHSLAFPILGTEERLQPMDSAKLHRYMKEHYTLDNTVISIAGNYDEGIIDLLEKYFGGFNITGGEQQLVEPDFVGDLRFYRKKTEQNHICLTFPGLPSGHDKQYAMLLLNNALGGGMSSRLFQEIREKRGLAYSVYSYHSSYADSGLFSIYAGTAPKQTKEVLELTKELLLEVRDKGLTEDELHKGKEQMKGSLILGSEGTGSRMNRLGKNELMLGKHYTLDEIISRIEAVKMEDIEDVIARMFKQPFALAMVGASDKVISGLRRDELVVSSTN</sequence>
<gene>
    <name evidence="5" type="ORF">AWM70_05225</name>
</gene>
<evidence type="ECO:0000259" key="3">
    <source>
        <dbReference type="Pfam" id="PF00675"/>
    </source>
</evidence>
<evidence type="ECO:0000256" key="2">
    <source>
        <dbReference type="RuleBase" id="RU004447"/>
    </source>
</evidence>
<dbReference type="EMBL" id="CP014167">
    <property type="protein sequence ID" value="ANS74047.1"/>
    <property type="molecule type" value="Genomic_DNA"/>
</dbReference>
<organism evidence="5 6">
    <name type="scientific">Paenibacillus yonginensis</name>
    <dbReference type="NCBI Taxonomy" id="1462996"/>
    <lineage>
        <taxon>Bacteria</taxon>
        <taxon>Bacillati</taxon>
        <taxon>Bacillota</taxon>
        <taxon>Bacilli</taxon>
        <taxon>Bacillales</taxon>
        <taxon>Paenibacillaceae</taxon>
        <taxon>Paenibacillus</taxon>
    </lineage>
</organism>
<dbReference type="SUPFAM" id="SSF63411">
    <property type="entry name" value="LuxS/MPP-like metallohydrolase"/>
    <property type="match status" value="2"/>
</dbReference>
<keyword evidence="5" id="KW-0645">Protease</keyword>
<dbReference type="STRING" id="1462996.AWM70_05225"/>
<proteinExistence type="inferred from homology"/>
<comment type="similarity">
    <text evidence="1 2">Belongs to the peptidase M16 family.</text>
</comment>
<protein>
    <submittedName>
        <fullName evidence="5">Zinc protease</fullName>
    </submittedName>
</protein>
<feature type="domain" description="Peptidase M16 C-terminal" evidence="4">
    <location>
        <begin position="167"/>
        <end position="337"/>
    </location>
</feature>
<dbReference type="FunFam" id="3.30.830.10:FF:000008">
    <property type="entry name" value="Mitochondrial-processing peptidase subunit beta"/>
    <property type="match status" value="1"/>
</dbReference>
<dbReference type="InterPro" id="IPR011249">
    <property type="entry name" value="Metalloenz_LuxS/M16"/>
</dbReference>
<dbReference type="GO" id="GO:0046872">
    <property type="term" value="F:metal ion binding"/>
    <property type="evidence" value="ECO:0007669"/>
    <property type="project" value="InterPro"/>
</dbReference>
<dbReference type="InterPro" id="IPR050361">
    <property type="entry name" value="MPP/UQCRC_Complex"/>
</dbReference>
<dbReference type="InterPro" id="IPR007863">
    <property type="entry name" value="Peptidase_M16_C"/>
</dbReference>
<dbReference type="KEGG" id="pyg:AWM70_05225"/>
<evidence type="ECO:0000259" key="4">
    <source>
        <dbReference type="Pfam" id="PF05193"/>
    </source>
</evidence>
<dbReference type="InterPro" id="IPR001431">
    <property type="entry name" value="Pept_M16_Zn_BS"/>
</dbReference>
<dbReference type="Pfam" id="PF00675">
    <property type="entry name" value="Peptidase_M16"/>
    <property type="match status" value="1"/>
</dbReference>
<evidence type="ECO:0000256" key="1">
    <source>
        <dbReference type="ARBA" id="ARBA00007261"/>
    </source>
</evidence>
<dbReference type="RefSeq" id="WP_068694653.1">
    <property type="nucleotide sequence ID" value="NZ_CP014167.1"/>
</dbReference>
<evidence type="ECO:0000313" key="6">
    <source>
        <dbReference type="Proteomes" id="UP000092573"/>
    </source>
</evidence>
<dbReference type="Gene3D" id="3.30.830.10">
    <property type="entry name" value="Metalloenzyme, LuxS/M16 peptidase-like"/>
    <property type="match status" value="2"/>
</dbReference>
<feature type="domain" description="Peptidase M16 N-terminal" evidence="3">
    <location>
        <begin position="11"/>
        <end position="158"/>
    </location>
</feature>
<accession>A0A1B1MY14</accession>
<dbReference type="PROSITE" id="PS00143">
    <property type="entry name" value="INSULINASE"/>
    <property type="match status" value="1"/>
</dbReference>